<dbReference type="GO" id="GO:0016491">
    <property type="term" value="F:oxidoreductase activity"/>
    <property type="evidence" value="ECO:0007669"/>
    <property type="project" value="UniProtKB-KW"/>
</dbReference>
<dbReference type="RefSeq" id="WP_158052973.1">
    <property type="nucleotide sequence ID" value="NZ_WBKB01000008.1"/>
</dbReference>
<accession>A0A7J5B8L0</accession>
<dbReference type="SUPFAM" id="SSF55347">
    <property type="entry name" value="Glyceraldehyde-3-phosphate dehydrogenase-like, C-terminal domain"/>
    <property type="match status" value="1"/>
</dbReference>
<dbReference type="Pfam" id="PF22725">
    <property type="entry name" value="GFO_IDH_MocA_C3"/>
    <property type="match status" value="1"/>
</dbReference>
<protein>
    <submittedName>
        <fullName evidence="6">Inositol 2-dehydrogenase</fullName>
    </submittedName>
</protein>
<dbReference type="PANTHER" id="PTHR42840">
    <property type="entry name" value="NAD(P)-BINDING ROSSMANN-FOLD SUPERFAMILY PROTEIN-RELATED"/>
    <property type="match status" value="1"/>
</dbReference>
<proteinExistence type="inferred from homology"/>
<dbReference type="InterPro" id="IPR055170">
    <property type="entry name" value="GFO_IDH_MocA-like_dom"/>
</dbReference>
<dbReference type="Gene3D" id="3.40.50.720">
    <property type="entry name" value="NAD(P)-binding Rossmann-like Domain"/>
    <property type="match status" value="1"/>
</dbReference>
<evidence type="ECO:0000313" key="7">
    <source>
        <dbReference type="Proteomes" id="UP000433493"/>
    </source>
</evidence>
<keyword evidence="2" id="KW-0560">Oxidoreductase</keyword>
<organism evidence="6 7">
    <name type="scientific">Gulosibacter chungangensis</name>
    <dbReference type="NCBI Taxonomy" id="979746"/>
    <lineage>
        <taxon>Bacteria</taxon>
        <taxon>Bacillati</taxon>
        <taxon>Actinomycetota</taxon>
        <taxon>Actinomycetes</taxon>
        <taxon>Micrococcales</taxon>
        <taxon>Microbacteriaceae</taxon>
        <taxon>Gulosibacter</taxon>
    </lineage>
</organism>
<evidence type="ECO:0000259" key="4">
    <source>
        <dbReference type="Pfam" id="PF01408"/>
    </source>
</evidence>
<dbReference type="EMBL" id="WBKB01000008">
    <property type="protein sequence ID" value="KAB1641654.1"/>
    <property type="molecule type" value="Genomic_DNA"/>
</dbReference>
<dbReference type="GO" id="GO:0000166">
    <property type="term" value="F:nucleotide binding"/>
    <property type="evidence" value="ECO:0007669"/>
    <property type="project" value="InterPro"/>
</dbReference>
<name>A0A7J5B8L0_9MICO</name>
<evidence type="ECO:0000313" key="6">
    <source>
        <dbReference type="EMBL" id="KAB1641654.1"/>
    </source>
</evidence>
<keyword evidence="7" id="KW-1185">Reference proteome</keyword>
<dbReference type="GO" id="GO:0006740">
    <property type="term" value="P:NADPH regeneration"/>
    <property type="evidence" value="ECO:0007669"/>
    <property type="project" value="TreeGrafter"/>
</dbReference>
<evidence type="ECO:0000256" key="2">
    <source>
        <dbReference type="ARBA" id="ARBA00023002"/>
    </source>
</evidence>
<comment type="similarity">
    <text evidence="1">Belongs to the Gfo/Idh/MocA family.</text>
</comment>
<comment type="caution">
    <text evidence="6">The sequence shown here is derived from an EMBL/GenBank/DDBJ whole genome shotgun (WGS) entry which is preliminary data.</text>
</comment>
<feature type="domain" description="GFO/IDH/MocA-like oxidoreductase" evidence="5">
    <location>
        <begin position="130"/>
        <end position="248"/>
    </location>
</feature>
<gene>
    <name evidence="6" type="ORF">F8O05_11925</name>
</gene>
<dbReference type="InterPro" id="IPR036291">
    <property type="entry name" value="NAD(P)-bd_dom_sf"/>
</dbReference>
<dbReference type="PANTHER" id="PTHR42840:SF3">
    <property type="entry name" value="BINDING ROSSMANN FOLD OXIDOREDUCTASE, PUTATIVE (AFU_ORTHOLOGUE AFUA_2G10240)-RELATED"/>
    <property type="match status" value="1"/>
</dbReference>
<dbReference type="AlphaFoldDB" id="A0A7J5B8L0"/>
<dbReference type="Proteomes" id="UP000433493">
    <property type="component" value="Unassembled WGS sequence"/>
</dbReference>
<keyword evidence="3" id="KW-0520">NAD</keyword>
<dbReference type="GO" id="GO:0005737">
    <property type="term" value="C:cytoplasm"/>
    <property type="evidence" value="ECO:0007669"/>
    <property type="project" value="TreeGrafter"/>
</dbReference>
<feature type="domain" description="Gfo/Idh/MocA-like oxidoreductase N-terminal" evidence="4">
    <location>
        <begin position="7"/>
        <end position="120"/>
    </location>
</feature>
<dbReference type="Gene3D" id="3.30.360.10">
    <property type="entry name" value="Dihydrodipicolinate Reductase, domain 2"/>
    <property type="match status" value="1"/>
</dbReference>
<dbReference type="SUPFAM" id="SSF51735">
    <property type="entry name" value="NAD(P)-binding Rossmann-fold domains"/>
    <property type="match status" value="1"/>
</dbReference>
<dbReference type="InterPro" id="IPR000683">
    <property type="entry name" value="Gfo/Idh/MocA-like_OxRdtase_N"/>
</dbReference>
<dbReference type="OrthoDB" id="256869at2"/>
<dbReference type="Pfam" id="PF01408">
    <property type="entry name" value="GFO_IDH_MocA"/>
    <property type="match status" value="1"/>
</dbReference>
<evidence type="ECO:0000256" key="1">
    <source>
        <dbReference type="ARBA" id="ARBA00010928"/>
    </source>
</evidence>
<evidence type="ECO:0000259" key="5">
    <source>
        <dbReference type="Pfam" id="PF22725"/>
    </source>
</evidence>
<evidence type="ECO:0000256" key="3">
    <source>
        <dbReference type="ARBA" id="ARBA00023027"/>
    </source>
</evidence>
<sequence length="332" mass="35030">MSRQREVRIALLGAGKMARVHALNIAQTPGARLAIVAGGSKAPELAERYGAATAAVEAACASSEVDAVVIASPNGVHADHIELAARHDKAILVEKPVDLDLARVDACITNVGSATERCVVAFNRRFDPSFAALRQRVHAGEIGALQQLTITSRDPARPPLEYVPTSGGLFRDMTIHDFDMSRYIAGEITKVYAFGQRLDPDLAELGDYSGALVTLETATGASVVIQNSRHNPSGFDQRVEAFGAAGTLALTNPTPTLVRSSGPDHSGAGDAFIRPYAERYAASYRAEIEHLVAVTRGDAAPLANLHDGRHALALALAAAESARRGVAVSLEQ</sequence>
<reference evidence="6 7" key="1">
    <citation type="submission" date="2019-09" db="EMBL/GenBank/DDBJ databases">
        <title>Phylogeny of genus Pseudoclavibacter and closely related genus.</title>
        <authorList>
            <person name="Li Y."/>
        </authorList>
    </citation>
    <scope>NUCLEOTIDE SEQUENCE [LARGE SCALE GENOMIC DNA]</scope>
    <source>
        <strain evidence="6 7">KCTC 13959</strain>
    </source>
</reference>